<proteinExistence type="predicted"/>
<protein>
    <submittedName>
        <fullName evidence="2">Endonuclease/exonuclease/phosphatase family protein</fullName>
    </submittedName>
</protein>
<name>A0A6G3X493_9ACTN</name>
<dbReference type="GO" id="GO:0004519">
    <property type="term" value="F:endonuclease activity"/>
    <property type="evidence" value="ECO:0007669"/>
    <property type="project" value="UniProtKB-KW"/>
</dbReference>
<keyword evidence="2" id="KW-0540">Nuclease</keyword>
<organism evidence="2">
    <name type="scientific">Streptomyces sp. SID7499</name>
    <dbReference type="NCBI Taxonomy" id="2706086"/>
    <lineage>
        <taxon>Bacteria</taxon>
        <taxon>Bacillati</taxon>
        <taxon>Actinomycetota</taxon>
        <taxon>Actinomycetes</taxon>
        <taxon>Kitasatosporales</taxon>
        <taxon>Streptomycetaceae</taxon>
        <taxon>Streptomyces</taxon>
    </lineage>
</organism>
<evidence type="ECO:0000313" key="2">
    <source>
        <dbReference type="EMBL" id="NEE12472.1"/>
    </source>
</evidence>
<dbReference type="AlphaFoldDB" id="A0A6G3X493"/>
<dbReference type="EMBL" id="JAAGMN010004122">
    <property type="protein sequence ID" value="NEE12472.1"/>
    <property type="molecule type" value="Genomic_DNA"/>
</dbReference>
<keyword evidence="1" id="KW-0812">Transmembrane</keyword>
<keyword evidence="2" id="KW-0269">Exonuclease</keyword>
<feature type="transmembrane region" description="Helical" evidence="1">
    <location>
        <begin position="32"/>
        <end position="51"/>
    </location>
</feature>
<accession>A0A6G3X493</accession>
<keyword evidence="2" id="KW-0255">Endonuclease</keyword>
<feature type="non-terminal residue" evidence="2">
    <location>
        <position position="70"/>
    </location>
</feature>
<keyword evidence="2" id="KW-0378">Hydrolase</keyword>
<comment type="caution">
    <text evidence="2">The sequence shown here is derived from an EMBL/GenBank/DDBJ whole genome shotgun (WGS) entry which is preliminary data.</text>
</comment>
<gene>
    <name evidence="2" type="ORF">G3M58_39205</name>
</gene>
<reference evidence="2" key="1">
    <citation type="submission" date="2020-01" db="EMBL/GenBank/DDBJ databases">
        <title>Insect and environment-associated Actinomycetes.</title>
        <authorList>
            <person name="Currrie C."/>
            <person name="Chevrette M."/>
            <person name="Carlson C."/>
            <person name="Stubbendieck R."/>
            <person name="Wendt-Pienkowski E."/>
        </authorList>
    </citation>
    <scope>NUCLEOTIDE SEQUENCE</scope>
    <source>
        <strain evidence="2">SID7499</strain>
    </source>
</reference>
<sequence length="70" mass="7548">MPMVLFPWTTVIAVLVLLLVAAVPVLRSRWALAGVAALVIAHAVLLTPRFLPDGRQVPAHAVELRMATIN</sequence>
<evidence type="ECO:0000256" key="1">
    <source>
        <dbReference type="SAM" id="Phobius"/>
    </source>
</evidence>
<keyword evidence="1" id="KW-1133">Transmembrane helix</keyword>
<dbReference type="GO" id="GO:0004527">
    <property type="term" value="F:exonuclease activity"/>
    <property type="evidence" value="ECO:0007669"/>
    <property type="project" value="UniProtKB-KW"/>
</dbReference>
<keyword evidence="1" id="KW-0472">Membrane</keyword>